<comment type="caution">
    <text evidence="2">The sequence shown here is derived from an EMBL/GenBank/DDBJ whole genome shotgun (WGS) entry which is preliminary data.</text>
</comment>
<feature type="chain" id="PRO_5028211545" description="DUF302 domain-containing protein" evidence="1">
    <location>
        <begin position="21"/>
        <end position="157"/>
    </location>
</feature>
<protein>
    <recommendedName>
        <fullName evidence="3">DUF302 domain-containing protein</fullName>
    </recommendedName>
</protein>
<dbReference type="EMBL" id="DRMJ01000163">
    <property type="protein sequence ID" value="HHL42632.1"/>
    <property type="molecule type" value="Genomic_DNA"/>
</dbReference>
<feature type="signal peptide" evidence="1">
    <location>
        <begin position="1"/>
        <end position="20"/>
    </location>
</feature>
<evidence type="ECO:0000256" key="1">
    <source>
        <dbReference type="SAM" id="SignalP"/>
    </source>
</evidence>
<dbReference type="Proteomes" id="UP000885830">
    <property type="component" value="Unassembled WGS sequence"/>
</dbReference>
<dbReference type="AlphaFoldDB" id="A0A7C5LZI2"/>
<proteinExistence type="predicted"/>
<gene>
    <name evidence="2" type="ORF">ENJ42_03355</name>
</gene>
<keyword evidence="1" id="KW-0732">Signal</keyword>
<sequence length="157" mass="17322">MKKLWVLIAAISGVYSPAYADDNIADCEVVIARPVEPVEDDTKQRSTDAMIATFVPAGAFVFSVFDTKPGHLEQIDGHKIRALMCVRASVIPTEFDLKLIQTGIPFYISPDFDTPNSPMLGVEKKDGKFEVIYSGEKLSKEDQALLDLRMEVLNAQG</sequence>
<evidence type="ECO:0000313" key="2">
    <source>
        <dbReference type="EMBL" id="HHL42632.1"/>
    </source>
</evidence>
<reference evidence="2" key="1">
    <citation type="journal article" date="2020" name="mSystems">
        <title>Genome- and Community-Level Interaction Insights into Carbon Utilization and Element Cycling Functions of Hydrothermarchaeota in Hydrothermal Sediment.</title>
        <authorList>
            <person name="Zhou Z."/>
            <person name="Liu Y."/>
            <person name="Xu W."/>
            <person name="Pan J."/>
            <person name="Luo Z.H."/>
            <person name="Li M."/>
        </authorList>
    </citation>
    <scope>NUCLEOTIDE SEQUENCE [LARGE SCALE GENOMIC DNA]</scope>
    <source>
        <strain evidence="2">HyVt-485</strain>
    </source>
</reference>
<evidence type="ECO:0008006" key="3">
    <source>
        <dbReference type="Google" id="ProtNLM"/>
    </source>
</evidence>
<organism evidence="2">
    <name type="scientific">Hellea balneolensis</name>
    <dbReference type="NCBI Taxonomy" id="287478"/>
    <lineage>
        <taxon>Bacteria</taxon>
        <taxon>Pseudomonadati</taxon>
        <taxon>Pseudomonadota</taxon>
        <taxon>Alphaproteobacteria</taxon>
        <taxon>Maricaulales</taxon>
        <taxon>Robiginitomaculaceae</taxon>
        <taxon>Hellea</taxon>
    </lineage>
</organism>
<accession>A0A7C5LZI2</accession>
<name>A0A7C5LZI2_9PROT</name>